<dbReference type="SMART" id="SM00355">
    <property type="entry name" value="ZnF_C2H2"/>
    <property type="match status" value="4"/>
</dbReference>
<dbReference type="OrthoDB" id="8685330at2759"/>
<dbReference type="Proteomes" id="UP000594262">
    <property type="component" value="Unplaced"/>
</dbReference>
<dbReference type="AlphaFoldDB" id="A0A7M5UVH6"/>
<protein>
    <recommendedName>
        <fullName evidence="7">C2H2-type domain-containing protein</fullName>
    </recommendedName>
</protein>
<dbReference type="InterPro" id="IPR036236">
    <property type="entry name" value="Znf_C2H2_sf"/>
</dbReference>
<name>A0A7M5UVH6_9CNID</name>
<evidence type="ECO:0000256" key="6">
    <source>
        <dbReference type="SAM" id="MobiDB-lite"/>
    </source>
</evidence>
<feature type="compositionally biased region" description="Low complexity" evidence="6">
    <location>
        <begin position="131"/>
        <end position="143"/>
    </location>
</feature>
<dbReference type="PANTHER" id="PTHR24379:SF121">
    <property type="entry name" value="C2H2-TYPE DOMAIN-CONTAINING PROTEIN"/>
    <property type="match status" value="1"/>
</dbReference>
<keyword evidence="3 5" id="KW-0863">Zinc-finger</keyword>
<keyword evidence="1" id="KW-0479">Metal-binding</keyword>
<feature type="compositionally biased region" description="Basic residues" evidence="6">
    <location>
        <begin position="183"/>
        <end position="193"/>
    </location>
</feature>
<keyword evidence="2" id="KW-0677">Repeat</keyword>
<evidence type="ECO:0000256" key="4">
    <source>
        <dbReference type="ARBA" id="ARBA00022833"/>
    </source>
</evidence>
<evidence type="ECO:0000313" key="9">
    <source>
        <dbReference type="Proteomes" id="UP000594262"/>
    </source>
</evidence>
<accession>A0A7M5UVH6</accession>
<feature type="region of interest" description="Disordered" evidence="6">
    <location>
        <begin position="167"/>
        <end position="214"/>
    </location>
</feature>
<keyword evidence="9" id="KW-1185">Reference proteome</keyword>
<dbReference type="Gene3D" id="2.40.50.40">
    <property type="match status" value="1"/>
</dbReference>
<dbReference type="PROSITE" id="PS00028">
    <property type="entry name" value="ZINC_FINGER_C2H2_1"/>
    <property type="match status" value="2"/>
</dbReference>
<dbReference type="PANTHER" id="PTHR24379">
    <property type="entry name" value="KRAB AND ZINC FINGER DOMAIN-CONTAINING"/>
    <property type="match status" value="1"/>
</dbReference>
<dbReference type="GO" id="GO:0008270">
    <property type="term" value="F:zinc ion binding"/>
    <property type="evidence" value="ECO:0007669"/>
    <property type="project" value="UniProtKB-KW"/>
</dbReference>
<sequence length="532" mass="60276">MSNKLNILNKIIDCKYEKGQPYYLVKWKPSWEPADKLEPLFQDYIEDFWERINICKDAKDGILRPPRKRKRIEDHSTIAPTINGTDFTQPTQNNNTSQNNFTNNFGHHVSGQPMMQTPTQPQHINQHHHQQAQQNQPQPQPQLQHSMNQLMGFTDQQNMAAGVASNLFQTGLPSPGGAGEKKTRGRGRGRGSKGRGGQGRGGMSNNIQQQQPQQQMMQNDMQNYGGGMGVSPFGMMSPAQSPGAFNFDTKPVISQQQQHQSLQDIKPTIGPGGVIVDPYQQHQQISQPQPIMPGGMTFGDSPRGKGRGGGGRGRGRSSSTGGVTPIKEEFKGEPVAGEELRTINKTTSGVPNLLSGDGQYDNWSNPYAKLALVCRMCSKEQNPKSKATWKQHWESHTDLKNFGCYSCEKRFRMKGDLKTHIVRVHKEEFIDERVIRYNETAPIPQVDPSEIIDGWSNPYVRNVFRCLQCNKELQWKNRASWKIHYESHLDIKRFGCYVCQKPFRLKGDLKTHITRVHKMEFDDLQVIKLDQN</sequence>
<dbReference type="SUPFAM" id="SSF54160">
    <property type="entry name" value="Chromo domain-like"/>
    <property type="match status" value="1"/>
</dbReference>
<reference evidence="8" key="1">
    <citation type="submission" date="2021-01" db="UniProtKB">
        <authorList>
            <consortium name="EnsemblMetazoa"/>
        </authorList>
    </citation>
    <scope>IDENTIFICATION</scope>
</reference>
<evidence type="ECO:0000256" key="5">
    <source>
        <dbReference type="PROSITE-ProRule" id="PRU00042"/>
    </source>
</evidence>
<dbReference type="SUPFAM" id="SSF57667">
    <property type="entry name" value="beta-beta-alpha zinc fingers"/>
    <property type="match status" value="2"/>
</dbReference>
<evidence type="ECO:0000256" key="3">
    <source>
        <dbReference type="ARBA" id="ARBA00022771"/>
    </source>
</evidence>
<dbReference type="Gene3D" id="3.30.160.60">
    <property type="entry name" value="Classic Zinc Finger"/>
    <property type="match status" value="2"/>
</dbReference>
<proteinExistence type="predicted"/>
<dbReference type="InterPro" id="IPR016197">
    <property type="entry name" value="Chromo-like_dom_sf"/>
</dbReference>
<keyword evidence="4" id="KW-0862">Zinc</keyword>
<feature type="domain" description="C2H2-type" evidence="7">
    <location>
        <begin position="402"/>
        <end position="430"/>
    </location>
</feature>
<dbReference type="GeneID" id="136820816"/>
<dbReference type="RefSeq" id="XP_066933152.1">
    <property type="nucleotide sequence ID" value="XM_067077051.1"/>
</dbReference>
<dbReference type="InterPro" id="IPR013087">
    <property type="entry name" value="Znf_C2H2_type"/>
</dbReference>
<feature type="region of interest" description="Disordered" evidence="6">
    <location>
        <begin position="80"/>
        <end position="143"/>
    </location>
</feature>
<organism evidence="8 9">
    <name type="scientific">Clytia hemisphaerica</name>
    <dbReference type="NCBI Taxonomy" id="252671"/>
    <lineage>
        <taxon>Eukaryota</taxon>
        <taxon>Metazoa</taxon>
        <taxon>Cnidaria</taxon>
        <taxon>Hydrozoa</taxon>
        <taxon>Hydroidolina</taxon>
        <taxon>Leptothecata</taxon>
        <taxon>Obeliida</taxon>
        <taxon>Clytiidae</taxon>
        <taxon>Clytia</taxon>
    </lineage>
</organism>
<feature type="domain" description="C2H2-type" evidence="7">
    <location>
        <begin position="494"/>
        <end position="522"/>
    </location>
</feature>
<dbReference type="PROSITE" id="PS50157">
    <property type="entry name" value="ZINC_FINGER_C2H2_2"/>
    <property type="match status" value="2"/>
</dbReference>
<feature type="compositionally biased region" description="Low complexity" evidence="6">
    <location>
        <begin position="87"/>
        <end position="105"/>
    </location>
</feature>
<dbReference type="InterPro" id="IPR000953">
    <property type="entry name" value="Chromo/chromo_shadow_dom"/>
</dbReference>
<feature type="compositionally biased region" description="Low complexity" evidence="6">
    <location>
        <begin position="112"/>
        <end position="124"/>
    </location>
</feature>
<dbReference type="CDD" id="cd00024">
    <property type="entry name" value="CD_CSD"/>
    <property type="match status" value="1"/>
</dbReference>
<dbReference type="EnsemblMetazoa" id="CLYHEMT004826.1">
    <property type="protein sequence ID" value="CLYHEMP004826.1"/>
    <property type="gene ID" value="CLYHEMG004826"/>
</dbReference>
<feature type="compositionally biased region" description="Low complexity" evidence="6">
    <location>
        <begin position="203"/>
        <end position="214"/>
    </location>
</feature>
<evidence type="ECO:0000256" key="1">
    <source>
        <dbReference type="ARBA" id="ARBA00022723"/>
    </source>
</evidence>
<dbReference type="SMART" id="SM00298">
    <property type="entry name" value="CHROMO"/>
    <property type="match status" value="1"/>
</dbReference>
<evidence type="ECO:0000259" key="7">
    <source>
        <dbReference type="PROSITE" id="PS50157"/>
    </source>
</evidence>
<evidence type="ECO:0000256" key="2">
    <source>
        <dbReference type="ARBA" id="ARBA00022737"/>
    </source>
</evidence>
<feature type="region of interest" description="Disordered" evidence="6">
    <location>
        <begin position="287"/>
        <end position="326"/>
    </location>
</feature>
<evidence type="ECO:0000313" key="8">
    <source>
        <dbReference type="EnsemblMetazoa" id="CLYHEMP004826.1"/>
    </source>
</evidence>